<comment type="caution">
    <text evidence="2">The sequence shown here is derived from an EMBL/GenBank/DDBJ whole genome shotgun (WGS) entry which is preliminary data.</text>
</comment>
<dbReference type="EMBL" id="MQUR01000046">
    <property type="protein sequence ID" value="OLZ63840.1"/>
    <property type="molecule type" value="Genomic_DNA"/>
</dbReference>
<proteinExistence type="predicted"/>
<evidence type="ECO:0000256" key="1">
    <source>
        <dbReference type="SAM" id="MobiDB-lite"/>
    </source>
</evidence>
<evidence type="ECO:0000313" key="2">
    <source>
        <dbReference type="EMBL" id="OLZ63840.1"/>
    </source>
</evidence>
<gene>
    <name evidence="2" type="ORF">AVW11_19805</name>
</gene>
<organism evidence="2 3">
    <name type="scientific">Streptomyces amritsarensis</name>
    <dbReference type="NCBI Taxonomy" id="681158"/>
    <lineage>
        <taxon>Bacteria</taxon>
        <taxon>Bacillati</taxon>
        <taxon>Actinomycetota</taxon>
        <taxon>Actinomycetes</taxon>
        <taxon>Kitasatosporales</taxon>
        <taxon>Streptomycetaceae</taxon>
        <taxon>Streptomyces</taxon>
    </lineage>
</organism>
<sequence>MRTSVAAGTMIRLPSRVPAASWSRSRSQRDMSRAVELPPPVGAWSGRPLRRENRSAVVTWSVTQGSLKAEPGRVT</sequence>
<dbReference type="Proteomes" id="UP000187151">
    <property type="component" value="Unassembled WGS sequence"/>
</dbReference>
<name>A0ABX3G4E4_9ACTN</name>
<feature type="region of interest" description="Disordered" evidence="1">
    <location>
        <begin position="17"/>
        <end position="38"/>
    </location>
</feature>
<evidence type="ECO:0000313" key="3">
    <source>
        <dbReference type="Proteomes" id="UP000187151"/>
    </source>
</evidence>
<keyword evidence="3" id="KW-1185">Reference proteome</keyword>
<accession>A0ABX3G4E4</accession>
<reference evidence="2 3" key="1">
    <citation type="submission" date="2016-01" db="EMBL/GenBank/DDBJ databases">
        <title>Streptomyces amritsarensis strain MTCC 11845 genome sequencing and assembly.</title>
        <authorList>
            <person name="Sharma D."/>
            <person name="Nair G.R."/>
            <person name="Kaur G."/>
            <person name="Manhas R.K."/>
            <person name="Mayilraj S."/>
        </authorList>
    </citation>
    <scope>NUCLEOTIDE SEQUENCE [LARGE SCALE GENOMIC DNA]</scope>
    <source>
        <strain evidence="2 3">MTCC 11845</strain>
    </source>
</reference>
<protein>
    <submittedName>
        <fullName evidence="2">Uncharacterized protein</fullName>
    </submittedName>
</protein>